<dbReference type="InterPro" id="IPR003661">
    <property type="entry name" value="HisK_dim/P_dom"/>
</dbReference>
<dbReference type="SUPFAM" id="SSF47384">
    <property type="entry name" value="Homodimeric domain of signal transducing histidine kinase"/>
    <property type="match status" value="1"/>
</dbReference>
<evidence type="ECO:0000313" key="13">
    <source>
        <dbReference type="EMBL" id="QCD44171.1"/>
    </source>
</evidence>
<dbReference type="SUPFAM" id="SSF55874">
    <property type="entry name" value="ATPase domain of HSP90 chaperone/DNA topoisomerase II/histidine kinase"/>
    <property type="match status" value="1"/>
</dbReference>
<name>A0A6G5QEU0_9BACT</name>
<dbReference type="InterPro" id="IPR004358">
    <property type="entry name" value="Sig_transdc_His_kin-like_C"/>
</dbReference>
<dbReference type="InterPro" id="IPR036097">
    <property type="entry name" value="HisK_dim/P_sf"/>
</dbReference>
<evidence type="ECO:0000256" key="3">
    <source>
        <dbReference type="ARBA" id="ARBA00012438"/>
    </source>
</evidence>
<evidence type="ECO:0000256" key="6">
    <source>
        <dbReference type="ARBA" id="ARBA00022692"/>
    </source>
</evidence>
<keyword evidence="8 11" id="KW-1133">Transmembrane helix</keyword>
<keyword evidence="10 11" id="KW-0472">Membrane</keyword>
<evidence type="ECO:0000256" key="4">
    <source>
        <dbReference type="ARBA" id="ARBA00022553"/>
    </source>
</evidence>
<dbReference type="SMART" id="SM00388">
    <property type="entry name" value="HisKA"/>
    <property type="match status" value="1"/>
</dbReference>
<dbReference type="GO" id="GO:0000155">
    <property type="term" value="F:phosphorelay sensor kinase activity"/>
    <property type="evidence" value="ECO:0007669"/>
    <property type="project" value="InterPro"/>
</dbReference>
<dbReference type="PANTHER" id="PTHR45436:SF15">
    <property type="entry name" value="SENSOR HISTIDINE KINASE CUSS"/>
    <property type="match status" value="1"/>
</dbReference>
<keyword evidence="7 13" id="KW-0418">Kinase</keyword>
<keyword evidence="14" id="KW-1185">Reference proteome</keyword>
<evidence type="ECO:0000256" key="9">
    <source>
        <dbReference type="ARBA" id="ARBA00023012"/>
    </source>
</evidence>
<evidence type="ECO:0000256" key="11">
    <source>
        <dbReference type="SAM" id="Phobius"/>
    </source>
</evidence>
<feature type="transmembrane region" description="Helical" evidence="11">
    <location>
        <begin position="133"/>
        <end position="154"/>
    </location>
</feature>
<protein>
    <recommendedName>
        <fullName evidence="3">histidine kinase</fullName>
        <ecNumber evidence="3">2.7.13.3</ecNumber>
    </recommendedName>
</protein>
<evidence type="ECO:0000313" key="14">
    <source>
        <dbReference type="Proteomes" id="UP000503264"/>
    </source>
</evidence>
<dbReference type="EMBL" id="CP012542">
    <property type="protein sequence ID" value="QCD44171.1"/>
    <property type="molecule type" value="Genomic_DNA"/>
</dbReference>
<dbReference type="Gene3D" id="3.30.565.10">
    <property type="entry name" value="Histidine kinase-like ATPase, C-terminal domain"/>
    <property type="match status" value="1"/>
</dbReference>
<dbReference type="Proteomes" id="UP000503264">
    <property type="component" value="Chromosome"/>
</dbReference>
<keyword evidence="6 11" id="KW-0812">Transmembrane</keyword>
<feature type="domain" description="Histidine kinase" evidence="12">
    <location>
        <begin position="217"/>
        <end position="427"/>
    </location>
</feature>
<evidence type="ECO:0000256" key="1">
    <source>
        <dbReference type="ARBA" id="ARBA00000085"/>
    </source>
</evidence>
<comment type="subcellular location">
    <subcellularLocation>
        <location evidence="2">Membrane</location>
        <topology evidence="2">Multi-pass membrane protein</topology>
    </subcellularLocation>
</comment>
<organism evidence="13 14">
    <name type="scientific">Campylobacter mucosalis CCUG 21559</name>
    <dbReference type="NCBI Taxonomy" id="1032067"/>
    <lineage>
        <taxon>Bacteria</taxon>
        <taxon>Pseudomonadati</taxon>
        <taxon>Campylobacterota</taxon>
        <taxon>Epsilonproteobacteria</taxon>
        <taxon>Campylobacterales</taxon>
        <taxon>Campylobacteraceae</taxon>
        <taxon>Campylobacter</taxon>
    </lineage>
</organism>
<evidence type="ECO:0000259" key="12">
    <source>
        <dbReference type="PROSITE" id="PS50109"/>
    </source>
</evidence>
<dbReference type="PANTHER" id="PTHR45436">
    <property type="entry name" value="SENSOR HISTIDINE KINASE YKOH"/>
    <property type="match status" value="1"/>
</dbReference>
<dbReference type="InterPro" id="IPR005467">
    <property type="entry name" value="His_kinase_dom"/>
</dbReference>
<dbReference type="AlphaFoldDB" id="A0A6G5QEU0"/>
<dbReference type="SMART" id="SM00387">
    <property type="entry name" value="HATPase_c"/>
    <property type="match status" value="1"/>
</dbReference>
<gene>
    <name evidence="13" type="primary">cosS</name>
    <name evidence="13" type="ORF">CMUC_0358</name>
</gene>
<accession>A0A6G5QEU0</accession>
<dbReference type="PROSITE" id="PS50109">
    <property type="entry name" value="HIS_KIN"/>
    <property type="match status" value="1"/>
</dbReference>
<sequence>MLSQKSLRTRFVLQLASTSAMLVAIISVMLYYYIRITIFEVVVQGLGNEAKIYAEQPHKFNPQNSQKFIIQIPNKLQTTAEVISSSLPNQKPYYVFIDGKNESFVELYYPLDMTTHLKLVKNTKTQSDIIDQILIDMLIVNATAIALVIFYALFLSRMLLVPIKNLSLKLGKLNEHFLQEIDTKKLPTEFQGLGNTINKLIGRIHTFVEYQKELFIGTAHELKTPLAVMKTKNEVTLLKPRELEKYVEALKSNNEAINGMNKMIGSILEIGRQEGAQFEEPVDIDMIGFLKKLGENFKILAHQESKTIELELKPEIFNLKLQPTLLTHVLQNFVQNAIKFSPPQGVIKITSRLDDKNFIIEVLDEGDGIDESKDLFAPFKRYGDKGGSGLGLFLAKGAAQALGGDVSIKNRADTKGAIATFILPARKRNN</sequence>
<evidence type="ECO:0000256" key="10">
    <source>
        <dbReference type="ARBA" id="ARBA00023136"/>
    </source>
</evidence>
<dbReference type="CDD" id="cd00082">
    <property type="entry name" value="HisKA"/>
    <property type="match status" value="1"/>
</dbReference>
<comment type="catalytic activity">
    <reaction evidence="1">
        <text>ATP + protein L-histidine = ADP + protein N-phospho-L-histidine.</text>
        <dbReference type="EC" id="2.7.13.3"/>
    </reaction>
</comment>
<dbReference type="Gene3D" id="1.10.287.130">
    <property type="match status" value="1"/>
</dbReference>
<dbReference type="GO" id="GO:0005886">
    <property type="term" value="C:plasma membrane"/>
    <property type="evidence" value="ECO:0007669"/>
    <property type="project" value="TreeGrafter"/>
</dbReference>
<dbReference type="Pfam" id="PF02518">
    <property type="entry name" value="HATPase_c"/>
    <property type="match status" value="1"/>
</dbReference>
<feature type="transmembrane region" description="Helical" evidence="11">
    <location>
        <begin position="12"/>
        <end position="34"/>
    </location>
</feature>
<dbReference type="InterPro" id="IPR036890">
    <property type="entry name" value="HATPase_C_sf"/>
</dbReference>
<dbReference type="Pfam" id="PF00512">
    <property type="entry name" value="HisKA"/>
    <property type="match status" value="1"/>
</dbReference>
<dbReference type="InterPro" id="IPR003594">
    <property type="entry name" value="HATPase_dom"/>
</dbReference>
<keyword evidence="5" id="KW-0808">Transferase</keyword>
<evidence type="ECO:0000256" key="7">
    <source>
        <dbReference type="ARBA" id="ARBA00022777"/>
    </source>
</evidence>
<evidence type="ECO:0000256" key="2">
    <source>
        <dbReference type="ARBA" id="ARBA00004141"/>
    </source>
</evidence>
<evidence type="ECO:0000256" key="5">
    <source>
        <dbReference type="ARBA" id="ARBA00022679"/>
    </source>
</evidence>
<keyword evidence="9" id="KW-0902">Two-component regulatory system</keyword>
<keyword evidence="4" id="KW-0597">Phosphoprotein</keyword>
<dbReference type="EC" id="2.7.13.3" evidence="3"/>
<proteinExistence type="predicted"/>
<evidence type="ECO:0000256" key="8">
    <source>
        <dbReference type="ARBA" id="ARBA00022989"/>
    </source>
</evidence>
<reference evidence="13 14" key="1">
    <citation type="submission" date="2016-07" db="EMBL/GenBank/DDBJ databases">
        <title>Comparative genomics of the Campylobacter concisus group.</title>
        <authorList>
            <person name="Miller W.G."/>
            <person name="Yee E."/>
            <person name="Chapman M.H."/>
            <person name="Huynh S."/>
            <person name="Bono J.L."/>
            <person name="On S.L.W."/>
            <person name="StLeger J."/>
            <person name="Foster G."/>
            <person name="Parker C.T."/>
        </authorList>
    </citation>
    <scope>NUCLEOTIDE SEQUENCE [LARGE SCALE GENOMIC DNA]</scope>
    <source>
        <strain evidence="13 14">CCUG 21559</strain>
    </source>
</reference>
<dbReference type="PRINTS" id="PR00344">
    <property type="entry name" value="BCTRLSENSOR"/>
</dbReference>
<dbReference type="InterPro" id="IPR050428">
    <property type="entry name" value="TCS_sensor_his_kinase"/>
</dbReference>